<organism evidence="2 3">
    <name type="scientific">Hevea brasiliensis</name>
    <name type="common">Para rubber tree</name>
    <name type="synonym">Siphonia brasiliensis</name>
    <dbReference type="NCBI Taxonomy" id="3981"/>
    <lineage>
        <taxon>Eukaryota</taxon>
        <taxon>Viridiplantae</taxon>
        <taxon>Streptophyta</taxon>
        <taxon>Embryophyta</taxon>
        <taxon>Tracheophyta</taxon>
        <taxon>Spermatophyta</taxon>
        <taxon>Magnoliopsida</taxon>
        <taxon>eudicotyledons</taxon>
        <taxon>Gunneridae</taxon>
        <taxon>Pentapetalae</taxon>
        <taxon>rosids</taxon>
        <taxon>fabids</taxon>
        <taxon>Malpighiales</taxon>
        <taxon>Euphorbiaceae</taxon>
        <taxon>Crotonoideae</taxon>
        <taxon>Micrandreae</taxon>
        <taxon>Hevea</taxon>
    </lineage>
</organism>
<dbReference type="EMBL" id="JAAGAX010000008">
    <property type="protein sequence ID" value="KAF2305290.1"/>
    <property type="molecule type" value="Genomic_DNA"/>
</dbReference>
<sequence length="336" mass="38028">MHDLISELAKLVSEQICFRWEYGSDLSDINIRTRHLSFSHDIFGKQLGIETVACDPQRFDASYEAKHLRTLICVGGEIPYGGISVDNDVAHSLLSAFNRLRVLSLSWCTRLVELPKTIGLLKHLRYLDLSGTPFRRLPDTIRKLVNLCDLEISDTEKLKEMPLHVGRLTKLQNLSDYVLGERSGSSIKELEKLHCLRKQGIRNLQNVKDPQDALKANLKGKTQLKYLVLEWNGDTNDSSNERAVLEQLQPHTSVEYLLITGYGGTRFPDWVGVSSFSNIETLGLRGCKYCCSLPPVGQLRFLRVLTIEAFEELVSVGPEFYGNCTSKEKPFRSLEV</sequence>
<proteinExistence type="predicted"/>
<dbReference type="SUPFAM" id="SSF52058">
    <property type="entry name" value="L domain-like"/>
    <property type="match status" value="1"/>
</dbReference>
<dbReference type="AlphaFoldDB" id="A0A6A6LV07"/>
<evidence type="ECO:0000313" key="2">
    <source>
        <dbReference type="EMBL" id="KAF2305290.1"/>
    </source>
</evidence>
<dbReference type="InterPro" id="IPR032675">
    <property type="entry name" value="LRR_dom_sf"/>
</dbReference>
<dbReference type="Gene3D" id="3.80.10.10">
    <property type="entry name" value="Ribonuclease Inhibitor"/>
    <property type="match status" value="1"/>
</dbReference>
<name>A0A6A6LV07_HEVBR</name>
<dbReference type="Pfam" id="PF25019">
    <property type="entry name" value="LRR_R13L1-DRL21"/>
    <property type="match status" value="1"/>
</dbReference>
<protein>
    <recommendedName>
        <fullName evidence="1">R13L1/DRL21-like LRR repeat region domain-containing protein</fullName>
    </recommendedName>
</protein>
<feature type="domain" description="R13L1/DRL21-like LRR repeat region" evidence="1">
    <location>
        <begin position="187"/>
        <end position="309"/>
    </location>
</feature>
<dbReference type="PANTHER" id="PTHR47186:SF33">
    <property type="entry name" value="NB-ARC DOMAIN-CONTAINING PROTEIN"/>
    <property type="match status" value="1"/>
</dbReference>
<reference evidence="2 3" key="1">
    <citation type="journal article" date="2020" name="Mol. Plant">
        <title>The Chromosome-Based Rubber Tree Genome Provides New Insights into Spurge Genome Evolution and Rubber Biosynthesis.</title>
        <authorList>
            <person name="Liu J."/>
            <person name="Shi C."/>
            <person name="Shi C.C."/>
            <person name="Li W."/>
            <person name="Zhang Q.J."/>
            <person name="Zhang Y."/>
            <person name="Li K."/>
            <person name="Lu H.F."/>
            <person name="Shi C."/>
            <person name="Zhu S.T."/>
            <person name="Xiao Z.Y."/>
            <person name="Nan H."/>
            <person name="Yue Y."/>
            <person name="Zhu X.G."/>
            <person name="Wu Y."/>
            <person name="Hong X.N."/>
            <person name="Fan G.Y."/>
            <person name="Tong Y."/>
            <person name="Zhang D."/>
            <person name="Mao C.L."/>
            <person name="Liu Y.L."/>
            <person name="Hao S.J."/>
            <person name="Liu W.Q."/>
            <person name="Lv M.Q."/>
            <person name="Zhang H.B."/>
            <person name="Liu Y."/>
            <person name="Hu-Tang G.R."/>
            <person name="Wang J.P."/>
            <person name="Wang J.H."/>
            <person name="Sun Y.H."/>
            <person name="Ni S.B."/>
            <person name="Chen W.B."/>
            <person name="Zhang X.C."/>
            <person name="Jiao Y.N."/>
            <person name="Eichler E.E."/>
            <person name="Li G.H."/>
            <person name="Liu X."/>
            <person name="Gao L.Z."/>
        </authorList>
    </citation>
    <scope>NUCLEOTIDE SEQUENCE [LARGE SCALE GENOMIC DNA]</scope>
    <source>
        <strain evidence="3">cv. GT1</strain>
        <tissue evidence="2">Leaf</tissue>
    </source>
</reference>
<accession>A0A6A6LV07</accession>
<dbReference type="Proteomes" id="UP000467840">
    <property type="component" value="Chromosome 9"/>
</dbReference>
<evidence type="ECO:0000313" key="3">
    <source>
        <dbReference type="Proteomes" id="UP000467840"/>
    </source>
</evidence>
<dbReference type="InterPro" id="IPR001611">
    <property type="entry name" value="Leu-rich_rpt"/>
</dbReference>
<dbReference type="Pfam" id="PF00560">
    <property type="entry name" value="LRR_1"/>
    <property type="match status" value="1"/>
</dbReference>
<evidence type="ECO:0000259" key="1">
    <source>
        <dbReference type="Pfam" id="PF25019"/>
    </source>
</evidence>
<keyword evidence="3" id="KW-1185">Reference proteome</keyword>
<dbReference type="PANTHER" id="PTHR47186">
    <property type="entry name" value="LEUCINE-RICH REPEAT-CONTAINING PROTEIN 57"/>
    <property type="match status" value="1"/>
</dbReference>
<dbReference type="InterPro" id="IPR056789">
    <property type="entry name" value="LRR_R13L1-DRL21"/>
</dbReference>
<gene>
    <name evidence="2" type="ORF">GH714_003498</name>
</gene>
<comment type="caution">
    <text evidence="2">The sequence shown here is derived from an EMBL/GenBank/DDBJ whole genome shotgun (WGS) entry which is preliminary data.</text>
</comment>